<reference evidence="1 2" key="1">
    <citation type="journal article" date="2020" name="Nature">
        <title>Six reference-quality genomes reveal evolution of bat adaptations.</title>
        <authorList>
            <person name="Jebb D."/>
            <person name="Huang Z."/>
            <person name="Pippel M."/>
            <person name="Hughes G.M."/>
            <person name="Lavrichenko K."/>
            <person name="Devanna P."/>
            <person name="Winkler S."/>
            <person name="Jermiin L.S."/>
            <person name="Skirmuntt E.C."/>
            <person name="Katzourakis A."/>
            <person name="Burkitt-Gray L."/>
            <person name="Ray D.A."/>
            <person name="Sullivan K.A.M."/>
            <person name="Roscito J.G."/>
            <person name="Kirilenko B.M."/>
            <person name="Davalos L.M."/>
            <person name="Corthals A.P."/>
            <person name="Power M.L."/>
            <person name="Jones G."/>
            <person name="Ransome R.D."/>
            <person name="Dechmann D.K.N."/>
            <person name="Locatelli A.G."/>
            <person name="Puechmaille S.J."/>
            <person name="Fedrigo O."/>
            <person name="Jarvis E.D."/>
            <person name="Hiller M."/>
            <person name="Vernes S.C."/>
            <person name="Myers E.W."/>
            <person name="Teeling E.C."/>
        </authorList>
    </citation>
    <scope>NUCLEOTIDE SEQUENCE [LARGE SCALE GENOMIC DNA]</scope>
    <source>
        <strain evidence="1">Bat1K_MPI-CBG_1</strain>
    </source>
</reference>
<protein>
    <submittedName>
        <fullName evidence="1">Uncharacterized protein</fullName>
    </submittedName>
</protein>
<dbReference type="EMBL" id="JABVXQ010000004">
    <property type="protein sequence ID" value="KAF6114584.1"/>
    <property type="molecule type" value="Genomic_DNA"/>
</dbReference>
<dbReference type="AlphaFoldDB" id="A0A834APJ2"/>
<gene>
    <name evidence="1" type="ORF">HJG60_010549</name>
</gene>
<organism evidence="1 2">
    <name type="scientific">Phyllostomus discolor</name>
    <name type="common">pale spear-nosed bat</name>
    <dbReference type="NCBI Taxonomy" id="89673"/>
    <lineage>
        <taxon>Eukaryota</taxon>
        <taxon>Metazoa</taxon>
        <taxon>Chordata</taxon>
        <taxon>Craniata</taxon>
        <taxon>Vertebrata</taxon>
        <taxon>Euteleostomi</taxon>
        <taxon>Mammalia</taxon>
        <taxon>Eutheria</taxon>
        <taxon>Laurasiatheria</taxon>
        <taxon>Chiroptera</taxon>
        <taxon>Yangochiroptera</taxon>
        <taxon>Phyllostomidae</taxon>
        <taxon>Phyllostominae</taxon>
        <taxon>Phyllostomus</taxon>
    </lineage>
</organism>
<accession>A0A834APJ2</accession>
<evidence type="ECO:0000313" key="2">
    <source>
        <dbReference type="Proteomes" id="UP000664940"/>
    </source>
</evidence>
<evidence type="ECO:0000313" key="1">
    <source>
        <dbReference type="EMBL" id="KAF6114584.1"/>
    </source>
</evidence>
<proteinExistence type="predicted"/>
<name>A0A834APJ2_9CHIR</name>
<dbReference type="Proteomes" id="UP000664940">
    <property type="component" value="Unassembled WGS sequence"/>
</dbReference>
<comment type="caution">
    <text evidence="1">The sequence shown here is derived from an EMBL/GenBank/DDBJ whole genome shotgun (WGS) entry which is preliminary data.</text>
</comment>
<sequence>MVLPHCGSIREGGSEKEQWLLCTVLSGQKLPPSSRPSARHYFSPPHATRALQDAAPVLEPNMCLGKSMRSVRPFMRRGLRIPISSANPTTTGFYSQKLWGLIFLALEPWDGWSGVGLGSLTPEIPSVLYPPYMGLGPAGSTSAQFYPSTLPTRLDECGSLTPWLLVFNTA</sequence>